<dbReference type="InterPro" id="IPR000634">
    <property type="entry name" value="Ser/Thr_deHydtase_PyrdxlP-BS"/>
</dbReference>
<proteinExistence type="predicted"/>
<evidence type="ECO:0000313" key="6">
    <source>
        <dbReference type="Proteomes" id="UP000006253"/>
    </source>
</evidence>
<organism evidence="5 6">
    <name type="scientific">Leptospira kirschneri str. H1</name>
    <dbReference type="NCBI Taxonomy" id="1049966"/>
    <lineage>
        <taxon>Bacteria</taxon>
        <taxon>Pseudomonadati</taxon>
        <taxon>Spirochaetota</taxon>
        <taxon>Spirochaetia</taxon>
        <taxon>Leptospirales</taxon>
        <taxon>Leptospiraceae</taxon>
        <taxon>Leptospira</taxon>
    </lineage>
</organism>
<dbReference type="Pfam" id="PF04773">
    <property type="entry name" value="FecR"/>
    <property type="match status" value="1"/>
</dbReference>
<evidence type="ECO:0000256" key="1">
    <source>
        <dbReference type="ARBA" id="ARBA00001933"/>
    </source>
</evidence>
<protein>
    <submittedName>
        <fullName evidence="5">Sigma factor regulatory protein, FecR/PupR family</fullName>
    </submittedName>
</protein>
<evidence type="ECO:0000259" key="4">
    <source>
        <dbReference type="Pfam" id="PF04773"/>
    </source>
</evidence>
<dbReference type="EMBL" id="AHMY02000034">
    <property type="protein sequence ID" value="EKO16079.1"/>
    <property type="molecule type" value="Genomic_DNA"/>
</dbReference>
<dbReference type="RefSeq" id="WP_004765179.1">
    <property type="nucleotide sequence ID" value="NZ_AHMY02000034.1"/>
</dbReference>
<sequence length="705" mass="79916">MKYLTEEKYVVTVLTGLILFFSILLYFHITSGHKKGSNPEIGKIIFKNRKAQRKYDSEVLWEEIETEMKVRNRDTVRTDDGAEAVLVLNDGTEIKLDQKSMIFLDFSDKNLSIDFAYGSVSANKESGTELQIKSGETTVEVGKGDLKLSKTEDQALNLEVSKGNAKVKSGNQESNVSNNQAIELKNGKSEIRSLSISLNSPTERKFFQTSSNSFPISFSWNKAESAKEYTLEISNHPSFSKNVIRTKSNGTSLNRSLEKGTHYWRVTAINPGTGTPEFSETRSLIVLGELKSSLFTPAKSEEFKFTSNVPSIVFQWTPVDFTNNYIFELAKDKEFKEILINQEIQGTLYRWDKTKEGKYFARVIPKPSLTDLKAIPSDSVSFNVRKLEKPEPPVLKKPSDQEEISLRKFSKEGNLFVWSGSADFSEYTLEIANDSEFKNILFNKKTNSSSLISSPISNAGTYFWRVKGTLKEGDPIFTTVRQFKVQSLENLELLFPANEQELGHPANRKLTFRWQRPEPSGVYKLEVSKNSEFSGEVIRENFRSSFGTVSIPSVGEYFWRVSLLGSSGENLISSKTQKFKTSDSTPFLSQSSPATEETIDISNRESIDFRWETEGNTESVILEILEKKAGKNKSILKKEIKGDSYSFKDFGILEEGKFIWKLSAKYKDKTGIQKFTIPVSRNFEIKLNKTIRPPEVLSPKEIYVE</sequence>
<evidence type="ECO:0000313" key="5">
    <source>
        <dbReference type="EMBL" id="EKO16079.1"/>
    </source>
</evidence>
<dbReference type="AlphaFoldDB" id="A0A0E2B466"/>
<keyword evidence="3" id="KW-0472">Membrane</keyword>
<accession>A0A0E2B466</accession>
<dbReference type="PROSITE" id="PS00165">
    <property type="entry name" value="DEHYDRATASE_SER_THR"/>
    <property type="match status" value="1"/>
</dbReference>
<keyword evidence="2" id="KW-0663">Pyridoxal phosphate</keyword>
<evidence type="ECO:0000256" key="2">
    <source>
        <dbReference type="ARBA" id="ARBA00022898"/>
    </source>
</evidence>
<keyword evidence="3" id="KW-0812">Transmembrane</keyword>
<keyword evidence="3" id="KW-1133">Transmembrane helix</keyword>
<comment type="cofactor">
    <cofactor evidence="1">
        <name>pyridoxal 5'-phosphate</name>
        <dbReference type="ChEBI" id="CHEBI:597326"/>
    </cofactor>
</comment>
<reference evidence="5 6" key="1">
    <citation type="submission" date="2012-10" db="EMBL/GenBank/DDBJ databases">
        <authorList>
            <person name="Harkins D.M."/>
            <person name="Durkin A.S."/>
            <person name="Brinkac L.M."/>
            <person name="Selengut J.D."/>
            <person name="Sanka R."/>
            <person name="DePew J."/>
            <person name="Purushe J."/>
            <person name="Peacock S.J."/>
            <person name="Thaipadungpanit J."/>
            <person name="Wuthiekanun V.W."/>
            <person name="Day N.P."/>
            <person name="Vinetz J.M."/>
            <person name="Sutton G.G."/>
            <person name="Nelson W.C."/>
            <person name="Fouts D.E."/>
        </authorList>
    </citation>
    <scope>NUCLEOTIDE SEQUENCE [LARGE SCALE GENOMIC DNA]</scope>
    <source>
        <strain evidence="5 6">H1</strain>
    </source>
</reference>
<dbReference type="GO" id="GO:0030170">
    <property type="term" value="F:pyridoxal phosphate binding"/>
    <property type="evidence" value="ECO:0007669"/>
    <property type="project" value="InterPro"/>
</dbReference>
<dbReference type="Gene3D" id="2.60.40.10">
    <property type="entry name" value="Immunoglobulins"/>
    <property type="match status" value="3"/>
</dbReference>
<gene>
    <name evidence="5" type="ORF">LEP1GSC081_3633</name>
</gene>
<name>A0A0E2B466_9LEPT</name>
<dbReference type="InterPro" id="IPR013783">
    <property type="entry name" value="Ig-like_fold"/>
</dbReference>
<evidence type="ECO:0000256" key="3">
    <source>
        <dbReference type="SAM" id="Phobius"/>
    </source>
</evidence>
<dbReference type="GO" id="GO:0006520">
    <property type="term" value="P:amino acid metabolic process"/>
    <property type="evidence" value="ECO:0007669"/>
    <property type="project" value="InterPro"/>
</dbReference>
<dbReference type="Gene3D" id="2.60.120.1440">
    <property type="match status" value="1"/>
</dbReference>
<comment type="caution">
    <text evidence="5">The sequence shown here is derived from an EMBL/GenBank/DDBJ whole genome shotgun (WGS) entry which is preliminary data.</text>
</comment>
<dbReference type="Proteomes" id="UP000006253">
    <property type="component" value="Unassembled WGS sequence"/>
</dbReference>
<dbReference type="InterPro" id="IPR006860">
    <property type="entry name" value="FecR"/>
</dbReference>
<feature type="transmembrane region" description="Helical" evidence="3">
    <location>
        <begin position="9"/>
        <end position="29"/>
    </location>
</feature>
<feature type="domain" description="FecR protein" evidence="4">
    <location>
        <begin position="74"/>
        <end position="165"/>
    </location>
</feature>